<feature type="region of interest" description="Disordered" evidence="1">
    <location>
        <begin position="362"/>
        <end position="509"/>
    </location>
</feature>
<feature type="signal peptide" evidence="2">
    <location>
        <begin position="1"/>
        <end position="33"/>
    </location>
</feature>
<evidence type="ECO:0000256" key="1">
    <source>
        <dbReference type="SAM" id="MobiDB-lite"/>
    </source>
</evidence>
<evidence type="ECO:0008006" key="5">
    <source>
        <dbReference type="Google" id="ProtNLM"/>
    </source>
</evidence>
<feature type="compositionally biased region" description="Polar residues" evidence="1">
    <location>
        <begin position="553"/>
        <end position="565"/>
    </location>
</feature>
<gene>
    <name evidence="3" type="ORF">KOR42_36970</name>
</gene>
<dbReference type="EMBL" id="SIHI01000015">
    <property type="protein sequence ID" value="TWT50013.1"/>
    <property type="molecule type" value="Genomic_DNA"/>
</dbReference>
<reference evidence="3 4" key="1">
    <citation type="submission" date="2019-02" db="EMBL/GenBank/DDBJ databases">
        <title>Deep-cultivation of Planctomycetes and their phenomic and genomic characterization uncovers novel biology.</title>
        <authorList>
            <person name="Wiegand S."/>
            <person name="Jogler M."/>
            <person name="Boedeker C."/>
            <person name="Pinto D."/>
            <person name="Vollmers J."/>
            <person name="Rivas-Marin E."/>
            <person name="Kohn T."/>
            <person name="Peeters S.H."/>
            <person name="Heuer A."/>
            <person name="Rast P."/>
            <person name="Oberbeckmann S."/>
            <person name="Bunk B."/>
            <person name="Jeske O."/>
            <person name="Meyerdierks A."/>
            <person name="Storesund J.E."/>
            <person name="Kallscheuer N."/>
            <person name="Luecker S."/>
            <person name="Lage O.M."/>
            <person name="Pohl T."/>
            <person name="Merkel B.J."/>
            <person name="Hornburger P."/>
            <person name="Mueller R.-W."/>
            <person name="Bruemmer F."/>
            <person name="Labrenz M."/>
            <person name="Spormann A.M."/>
            <person name="Op Den Camp H."/>
            <person name="Overmann J."/>
            <person name="Amann R."/>
            <person name="Jetten M.S.M."/>
            <person name="Mascher T."/>
            <person name="Medema M.H."/>
            <person name="Devos D.P."/>
            <person name="Kaster A.-K."/>
            <person name="Ovreas L."/>
            <person name="Rohde M."/>
            <person name="Galperin M.Y."/>
            <person name="Jogler C."/>
        </authorList>
    </citation>
    <scope>NUCLEOTIDE SEQUENCE [LARGE SCALE GENOMIC DNA]</scope>
    <source>
        <strain evidence="3 4">KOR42</strain>
    </source>
</reference>
<evidence type="ECO:0000313" key="3">
    <source>
        <dbReference type="EMBL" id="TWT50013.1"/>
    </source>
</evidence>
<feature type="compositionally biased region" description="Polar residues" evidence="1">
    <location>
        <begin position="146"/>
        <end position="164"/>
    </location>
</feature>
<proteinExistence type="predicted"/>
<dbReference type="RefSeq" id="WP_146511133.1">
    <property type="nucleotide sequence ID" value="NZ_SIHI01000015.1"/>
</dbReference>
<feature type="region of interest" description="Disordered" evidence="1">
    <location>
        <begin position="123"/>
        <end position="254"/>
    </location>
</feature>
<organism evidence="3 4">
    <name type="scientific">Thalassoglobus neptunius</name>
    <dbReference type="NCBI Taxonomy" id="1938619"/>
    <lineage>
        <taxon>Bacteria</taxon>
        <taxon>Pseudomonadati</taxon>
        <taxon>Planctomycetota</taxon>
        <taxon>Planctomycetia</taxon>
        <taxon>Planctomycetales</taxon>
        <taxon>Planctomycetaceae</taxon>
        <taxon>Thalassoglobus</taxon>
    </lineage>
</organism>
<feature type="compositionally biased region" description="Acidic residues" evidence="1">
    <location>
        <begin position="438"/>
        <end position="450"/>
    </location>
</feature>
<keyword evidence="4" id="KW-1185">Reference proteome</keyword>
<feature type="compositionally biased region" description="Polar residues" evidence="1">
    <location>
        <begin position="178"/>
        <end position="195"/>
    </location>
</feature>
<keyword evidence="2" id="KW-0732">Signal</keyword>
<feature type="compositionally biased region" description="Basic and acidic residues" evidence="1">
    <location>
        <begin position="478"/>
        <end position="490"/>
    </location>
</feature>
<feature type="compositionally biased region" description="Polar residues" evidence="1">
    <location>
        <begin position="225"/>
        <end position="236"/>
    </location>
</feature>
<protein>
    <recommendedName>
        <fullName evidence="5">YHS domain protein</fullName>
    </recommendedName>
</protein>
<sequence precursor="true">MSRYRKLALETRALLLASATGAALLAPSLRTFAVDSATPGRLNTYQSSTETSAPSSSLVRERLQSLYGPQQQIQQTAGENRVQPIPVQAPRPLVAHNAQPIAQTAGTRETPKKRSFFDRLVSRFKGGGRVPSGPPQDPGMRYPKVSDSSSQYRSTQPQSLSQPATTPPPSMAPIAETTPGTTRQPLSFPRQSSPKTPVKPSGSPTANVPRPSGFIPPLPGEEFSNELTITKRSSQTTEKKTAEVKVAQKPVDSRSRAFEEVIEQAPEVSEFEQPIVRDDSSLPVLDLEALLADEQKVEAQMTVQVQPAAPEIDLPAPDQEPAATFPMDEEPVAATRSQSEAVADVPMPELNADLFFPGDVEESTVEQEQEVLVPEPEQAEFPEPEMNLGTTEVAGDSLGFFFEDEVPSPSPQLEQSPQQPSGEAAESNEFDWAQSDSEITEAEVTEETMEEPYTGLSLEDGLFVDLPLPAPADEEDSTELKEEPGFVRLDEVEEPEAEVPPQLELPPLFTADAKPEQPILKEEPTREEQQVVAQLEVSAPPLTPSAPTLTPSVKPTITPKLQPTPRSEARDSKKQKADLIKEREHLAGLKGFCPVALRDSRELLDTDDRYSAIFNNREYSFSTPHALESFLASPAKYAPALRGADVIHYALTGEEEEGSLDHAVWYKGRLYLFNSVETMETFVAAPSSHATNL</sequence>
<dbReference type="AlphaFoldDB" id="A0A5C5WJ20"/>
<comment type="caution">
    <text evidence="3">The sequence shown here is derived from an EMBL/GenBank/DDBJ whole genome shotgun (WGS) entry which is preliminary data.</text>
</comment>
<accession>A0A5C5WJ20</accession>
<dbReference type="Proteomes" id="UP000317243">
    <property type="component" value="Unassembled WGS sequence"/>
</dbReference>
<dbReference type="OrthoDB" id="215819at2"/>
<feature type="chain" id="PRO_5022954901" description="YHS domain protein" evidence="2">
    <location>
        <begin position="34"/>
        <end position="693"/>
    </location>
</feature>
<feature type="region of interest" description="Disordered" evidence="1">
    <location>
        <begin position="540"/>
        <end position="573"/>
    </location>
</feature>
<feature type="compositionally biased region" description="Low complexity" evidence="1">
    <location>
        <begin position="411"/>
        <end position="421"/>
    </location>
</feature>
<evidence type="ECO:0000256" key="2">
    <source>
        <dbReference type="SAM" id="SignalP"/>
    </source>
</evidence>
<name>A0A5C5WJ20_9PLAN</name>
<evidence type="ECO:0000313" key="4">
    <source>
        <dbReference type="Proteomes" id="UP000317243"/>
    </source>
</evidence>
<feature type="compositionally biased region" description="Low complexity" evidence="1">
    <location>
        <begin position="499"/>
        <end position="508"/>
    </location>
</feature>